<comment type="caution">
    <text evidence="2">The sequence shown here is derived from an EMBL/GenBank/DDBJ whole genome shotgun (WGS) entry which is preliminary data.</text>
</comment>
<evidence type="ECO:0008006" key="4">
    <source>
        <dbReference type="Google" id="ProtNLM"/>
    </source>
</evidence>
<accession>A0AAV6MAW3</accession>
<dbReference type="EMBL" id="JAGKQH010000015">
    <property type="protein sequence ID" value="KAG6578619.1"/>
    <property type="molecule type" value="Genomic_DNA"/>
</dbReference>
<sequence length="102" mass="11195">MGFKLCVQLFLLLALIAPHLASARNLQGSRKGDNRKGIHGVKAYLQRYGYYVTQNETNSQTNAFDEALHDSSSLTILGNEIGHALGLGHTDVTFYHFGSNVT</sequence>
<evidence type="ECO:0000256" key="1">
    <source>
        <dbReference type="SAM" id="SignalP"/>
    </source>
</evidence>
<dbReference type="Proteomes" id="UP000685013">
    <property type="component" value="Chromosome 15"/>
</dbReference>
<evidence type="ECO:0000313" key="2">
    <source>
        <dbReference type="EMBL" id="KAG6578619.1"/>
    </source>
</evidence>
<feature type="chain" id="PRO_5043585684" description="Peptidase M10 metallopeptidase domain-containing protein" evidence="1">
    <location>
        <begin position="24"/>
        <end position="102"/>
    </location>
</feature>
<proteinExistence type="predicted"/>
<organism evidence="2 3">
    <name type="scientific">Cucurbita argyrosperma subsp. sororia</name>
    <dbReference type="NCBI Taxonomy" id="37648"/>
    <lineage>
        <taxon>Eukaryota</taxon>
        <taxon>Viridiplantae</taxon>
        <taxon>Streptophyta</taxon>
        <taxon>Embryophyta</taxon>
        <taxon>Tracheophyta</taxon>
        <taxon>Spermatophyta</taxon>
        <taxon>Magnoliopsida</taxon>
        <taxon>eudicotyledons</taxon>
        <taxon>Gunneridae</taxon>
        <taxon>Pentapetalae</taxon>
        <taxon>rosids</taxon>
        <taxon>fabids</taxon>
        <taxon>Cucurbitales</taxon>
        <taxon>Cucurbitaceae</taxon>
        <taxon>Cucurbiteae</taxon>
        <taxon>Cucurbita</taxon>
    </lineage>
</organism>
<name>A0AAV6MAW3_9ROSI</name>
<dbReference type="AlphaFoldDB" id="A0AAV6MAW3"/>
<feature type="signal peptide" evidence="1">
    <location>
        <begin position="1"/>
        <end position="23"/>
    </location>
</feature>
<protein>
    <recommendedName>
        <fullName evidence="4">Peptidase M10 metallopeptidase domain-containing protein</fullName>
    </recommendedName>
</protein>
<feature type="non-terminal residue" evidence="2">
    <location>
        <position position="1"/>
    </location>
</feature>
<keyword evidence="3" id="KW-1185">Reference proteome</keyword>
<gene>
    <name evidence="2" type="ORF">SDJN03_23067</name>
</gene>
<evidence type="ECO:0000313" key="3">
    <source>
        <dbReference type="Proteomes" id="UP000685013"/>
    </source>
</evidence>
<keyword evidence="1" id="KW-0732">Signal</keyword>
<reference evidence="2 3" key="1">
    <citation type="journal article" date="2021" name="Hortic Res">
        <title>The domestication of Cucurbita argyrosperma as revealed by the genome of its wild relative.</title>
        <authorList>
            <person name="Barrera-Redondo J."/>
            <person name="Sanchez-de la Vega G."/>
            <person name="Aguirre-Liguori J.A."/>
            <person name="Castellanos-Morales G."/>
            <person name="Gutierrez-Guerrero Y.T."/>
            <person name="Aguirre-Dugua X."/>
            <person name="Aguirre-Planter E."/>
            <person name="Tenaillon M.I."/>
            <person name="Lira-Saade R."/>
            <person name="Eguiarte L.E."/>
        </authorList>
    </citation>
    <scope>NUCLEOTIDE SEQUENCE [LARGE SCALE GENOMIC DNA]</scope>
    <source>
        <strain evidence="2">JBR-2021</strain>
    </source>
</reference>